<evidence type="ECO:0000313" key="3">
    <source>
        <dbReference type="EMBL" id="BBO32173.1"/>
    </source>
</evidence>
<evidence type="ECO:0000259" key="2">
    <source>
        <dbReference type="PROSITE" id="PS51766"/>
    </source>
</evidence>
<dbReference type="EMBL" id="AP021861">
    <property type="protein sequence ID" value="BBO32173.1"/>
    <property type="molecule type" value="Genomic_DNA"/>
</dbReference>
<dbReference type="SUPFAM" id="SSF63446">
    <property type="entry name" value="Type I dockerin domain"/>
    <property type="match status" value="1"/>
</dbReference>
<sequence length="521" mass="55004">MKKMRTLFLAAAAPCLLPAATHGATVFHQLADFESGVPAFFAPQNGAILTQSTIGATHGTSSLSVQFTDTRTTDTRPDQHIYMAIDATNNNFAKWQEAATLQVTTNRQFALAYDMYLDFDGGSIPAGADLFASDLRYNQDPDPGAAVPIPGFQDTGGEYGLPTRYSSGFPTSDRLMPIVIPFDKADNPRSFFVNPNPSNSFYQLQLGHKYGPVGLGSSAKVYYDNFRILEYNTPQTNVLFSWETPDNPGTPENEQLEGWGLGASGAPGHNRSITAVGATDGASALRIGTGLNGFTWGSQVTFGNQTQVTQLADSFKKAIRVEADVTFTGGGASTTYFSFFMHISGAGHFYQSPASQFNDIQNLGVGESKTITIQFSMDDFRDANGTLRQIGLDGATSLAVGIGTNEGALNNVNISVDKLRVISEQAVAVETGDFNDDGIVNGADFLIWQRGFGAGSGASLGQGDGNGDGAVNNLDLAIWKAQYGSPGSTVTAAAVPEPATALLGAVAMLGGAALRGKTRRS</sequence>
<dbReference type="RefSeq" id="WP_152098184.1">
    <property type="nucleotide sequence ID" value="NZ_AP021861.1"/>
</dbReference>
<proteinExistence type="predicted"/>
<dbReference type="InterPro" id="IPR016134">
    <property type="entry name" value="Dockerin_dom"/>
</dbReference>
<feature type="domain" description="Dockerin" evidence="2">
    <location>
        <begin position="427"/>
        <end position="492"/>
    </location>
</feature>
<dbReference type="PROSITE" id="PS51766">
    <property type="entry name" value="DOCKERIN"/>
    <property type="match status" value="1"/>
</dbReference>
<dbReference type="KEGG" id="lpav:PLANPX_1785"/>
<feature type="chain" id="PRO_5024985990" description="Dockerin domain-containing protein" evidence="1">
    <location>
        <begin position="24"/>
        <end position="521"/>
    </location>
</feature>
<organism evidence="3 4">
    <name type="scientific">Lacipirellula parvula</name>
    <dbReference type="NCBI Taxonomy" id="2650471"/>
    <lineage>
        <taxon>Bacteria</taxon>
        <taxon>Pseudomonadati</taxon>
        <taxon>Planctomycetota</taxon>
        <taxon>Planctomycetia</taxon>
        <taxon>Pirellulales</taxon>
        <taxon>Lacipirellulaceae</taxon>
        <taxon>Lacipirellula</taxon>
    </lineage>
</organism>
<dbReference type="InterPro" id="IPR002105">
    <property type="entry name" value="Dockerin_1_rpt"/>
</dbReference>
<keyword evidence="1" id="KW-0732">Signal</keyword>
<accession>A0A5K7XCX4</accession>
<name>A0A5K7XCX4_9BACT</name>
<dbReference type="Gene3D" id="1.10.1330.10">
    <property type="entry name" value="Dockerin domain"/>
    <property type="match status" value="1"/>
</dbReference>
<dbReference type="PROSITE" id="PS00018">
    <property type="entry name" value="EF_HAND_1"/>
    <property type="match status" value="1"/>
</dbReference>
<dbReference type="AlphaFoldDB" id="A0A5K7XCX4"/>
<gene>
    <name evidence="3" type="ORF">PLANPX_1785</name>
</gene>
<reference evidence="4" key="1">
    <citation type="submission" date="2019-10" db="EMBL/GenBank/DDBJ databases">
        <title>Lacipirellula parvula gen. nov., sp. nov., representing a lineage of planctomycetes widespread in freshwater anoxic habitats, and description of the family Lacipirellulaceae.</title>
        <authorList>
            <person name="Dedysh S.N."/>
            <person name="Kulichevskaya I.S."/>
            <person name="Beletsky A.V."/>
            <person name="Rakitin A.L."/>
            <person name="Mardanov A.V."/>
            <person name="Ivanova A.A."/>
            <person name="Saltykova V.X."/>
            <person name="Rijpstra W.I.C."/>
            <person name="Sinninghe Damste J.S."/>
            <person name="Ravin N.V."/>
        </authorList>
    </citation>
    <scope>NUCLEOTIDE SEQUENCE [LARGE SCALE GENOMIC DNA]</scope>
    <source>
        <strain evidence="4">PX69</strain>
    </source>
</reference>
<dbReference type="InterPro" id="IPR018247">
    <property type="entry name" value="EF_Hand_1_Ca_BS"/>
</dbReference>
<dbReference type="GO" id="GO:0000272">
    <property type="term" value="P:polysaccharide catabolic process"/>
    <property type="evidence" value="ECO:0007669"/>
    <property type="project" value="InterPro"/>
</dbReference>
<evidence type="ECO:0000256" key="1">
    <source>
        <dbReference type="SAM" id="SignalP"/>
    </source>
</evidence>
<evidence type="ECO:0000313" key="4">
    <source>
        <dbReference type="Proteomes" id="UP000326837"/>
    </source>
</evidence>
<feature type="signal peptide" evidence="1">
    <location>
        <begin position="1"/>
        <end position="23"/>
    </location>
</feature>
<keyword evidence="4" id="KW-1185">Reference proteome</keyword>
<dbReference type="CDD" id="cd14256">
    <property type="entry name" value="Dockerin_I"/>
    <property type="match status" value="1"/>
</dbReference>
<dbReference type="InterPro" id="IPR036439">
    <property type="entry name" value="Dockerin_dom_sf"/>
</dbReference>
<protein>
    <recommendedName>
        <fullName evidence="2">Dockerin domain-containing protein</fullName>
    </recommendedName>
</protein>
<dbReference type="Proteomes" id="UP000326837">
    <property type="component" value="Chromosome"/>
</dbReference>
<dbReference type="Pfam" id="PF00404">
    <property type="entry name" value="Dockerin_1"/>
    <property type="match status" value="1"/>
</dbReference>
<dbReference type="GO" id="GO:0004553">
    <property type="term" value="F:hydrolase activity, hydrolyzing O-glycosyl compounds"/>
    <property type="evidence" value="ECO:0007669"/>
    <property type="project" value="InterPro"/>
</dbReference>